<dbReference type="NCBIfam" id="NF001236">
    <property type="entry name" value="PRK00203.1"/>
    <property type="match status" value="1"/>
</dbReference>
<evidence type="ECO:0000313" key="14">
    <source>
        <dbReference type="Proteomes" id="UP000186156"/>
    </source>
</evidence>
<dbReference type="FunFam" id="3.30.420.10:FF:000089">
    <property type="entry name" value="Ribonuclease H"/>
    <property type="match status" value="1"/>
</dbReference>
<sequence>MSEEPVILYTDGACSGNPGPGGWAAILQWNGRVKELSGGERETTNQRMELKAVIEGLKALKRPCDVIVHSDSAYVVNCFQQRWYVNWRRNGWVNSKGEPVQNRDLWEQLLEAIDGHRVRFEKVKGHAGVAMNERCDELARRAIPR</sequence>
<keyword evidence="10 11" id="KW-0460">Magnesium</keyword>
<comment type="catalytic activity">
    <reaction evidence="1 11">
        <text>Endonucleolytic cleavage to 5'-phosphomonoester.</text>
        <dbReference type="EC" id="3.1.26.4"/>
    </reaction>
</comment>
<dbReference type="Proteomes" id="UP000186156">
    <property type="component" value="Unassembled WGS sequence"/>
</dbReference>
<accession>A0A1N7NXG4</accession>
<dbReference type="InterPro" id="IPR002156">
    <property type="entry name" value="RNaseH_domain"/>
</dbReference>
<dbReference type="InterPro" id="IPR036397">
    <property type="entry name" value="RNaseH_sf"/>
</dbReference>
<dbReference type="InterPro" id="IPR012337">
    <property type="entry name" value="RNaseH-like_sf"/>
</dbReference>
<keyword evidence="14" id="KW-1185">Reference proteome</keyword>
<dbReference type="OrthoDB" id="7845843at2"/>
<dbReference type="PANTHER" id="PTHR10642">
    <property type="entry name" value="RIBONUCLEASE H1"/>
    <property type="match status" value="1"/>
</dbReference>
<evidence type="ECO:0000256" key="10">
    <source>
        <dbReference type="ARBA" id="ARBA00022842"/>
    </source>
</evidence>
<comment type="subunit">
    <text evidence="4 11">Monomer.</text>
</comment>
<evidence type="ECO:0000259" key="12">
    <source>
        <dbReference type="PROSITE" id="PS50879"/>
    </source>
</evidence>
<dbReference type="InterPro" id="IPR022892">
    <property type="entry name" value="RNaseHI"/>
</dbReference>
<evidence type="ECO:0000256" key="9">
    <source>
        <dbReference type="ARBA" id="ARBA00022801"/>
    </source>
</evidence>
<evidence type="ECO:0000313" key="13">
    <source>
        <dbReference type="EMBL" id="SIT03010.1"/>
    </source>
</evidence>
<dbReference type="GO" id="GO:0005737">
    <property type="term" value="C:cytoplasm"/>
    <property type="evidence" value="ECO:0007669"/>
    <property type="project" value="UniProtKB-SubCell"/>
</dbReference>
<proteinExistence type="inferred from homology"/>
<evidence type="ECO:0000256" key="3">
    <source>
        <dbReference type="ARBA" id="ARBA00005300"/>
    </source>
</evidence>
<dbReference type="HAMAP" id="MF_00042">
    <property type="entry name" value="RNase_H"/>
    <property type="match status" value="1"/>
</dbReference>
<dbReference type="EMBL" id="FTOO01000010">
    <property type="protein sequence ID" value="SIT03010.1"/>
    <property type="molecule type" value="Genomic_DNA"/>
</dbReference>
<evidence type="ECO:0000256" key="2">
    <source>
        <dbReference type="ARBA" id="ARBA00004065"/>
    </source>
</evidence>
<comment type="similarity">
    <text evidence="3 11">Belongs to the RNase H family.</text>
</comment>
<evidence type="ECO:0000256" key="1">
    <source>
        <dbReference type="ARBA" id="ARBA00000077"/>
    </source>
</evidence>
<dbReference type="GO" id="GO:0043137">
    <property type="term" value="P:DNA replication, removal of RNA primer"/>
    <property type="evidence" value="ECO:0007669"/>
    <property type="project" value="TreeGrafter"/>
</dbReference>
<feature type="binding site" evidence="11">
    <location>
        <position position="11"/>
    </location>
    <ligand>
        <name>Mg(2+)</name>
        <dbReference type="ChEBI" id="CHEBI:18420"/>
        <label>2</label>
    </ligand>
</feature>
<dbReference type="GO" id="GO:0003676">
    <property type="term" value="F:nucleic acid binding"/>
    <property type="evidence" value="ECO:0007669"/>
    <property type="project" value="InterPro"/>
</dbReference>
<dbReference type="GO" id="GO:0004523">
    <property type="term" value="F:RNA-DNA hybrid ribonuclease activity"/>
    <property type="evidence" value="ECO:0007669"/>
    <property type="project" value="UniProtKB-UniRule"/>
</dbReference>
<dbReference type="STRING" id="252246.SAMN05421799_11048"/>
<dbReference type="PANTHER" id="PTHR10642:SF26">
    <property type="entry name" value="RIBONUCLEASE H1"/>
    <property type="match status" value="1"/>
</dbReference>
<organism evidence="13 14">
    <name type="scientific">Alicyclobacillus vulcanalis</name>
    <dbReference type="NCBI Taxonomy" id="252246"/>
    <lineage>
        <taxon>Bacteria</taxon>
        <taxon>Bacillati</taxon>
        <taxon>Bacillota</taxon>
        <taxon>Bacilli</taxon>
        <taxon>Bacillales</taxon>
        <taxon>Alicyclobacillaceae</taxon>
        <taxon>Alicyclobacillus</taxon>
    </lineage>
</organism>
<evidence type="ECO:0000256" key="11">
    <source>
        <dbReference type="HAMAP-Rule" id="MF_00042"/>
    </source>
</evidence>
<comment type="subcellular location">
    <subcellularLocation>
        <location evidence="11">Cytoplasm</location>
    </subcellularLocation>
</comment>
<dbReference type="AlphaFoldDB" id="A0A1N7NXG4"/>
<dbReference type="RefSeq" id="WP_076348219.1">
    <property type="nucleotide sequence ID" value="NZ_FTOO01000010.1"/>
</dbReference>
<evidence type="ECO:0000256" key="7">
    <source>
        <dbReference type="ARBA" id="ARBA00022723"/>
    </source>
</evidence>
<keyword evidence="9 11" id="KW-0378">Hydrolase</keyword>
<evidence type="ECO:0000256" key="5">
    <source>
        <dbReference type="ARBA" id="ARBA00012180"/>
    </source>
</evidence>
<comment type="function">
    <text evidence="2 11">Endonuclease that specifically degrades the RNA of RNA-DNA hybrids.</text>
</comment>
<evidence type="ECO:0000256" key="6">
    <source>
        <dbReference type="ARBA" id="ARBA00022722"/>
    </source>
</evidence>
<comment type="cofactor">
    <cofactor evidence="11">
        <name>Mg(2+)</name>
        <dbReference type="ChEBI" id="CHEBI:18420"/>
    </cofactor>
    <text evidence="11">Binds 1 Mg(2+) ion per subunit. May bind a second metal ion at a regulatory site, or after substrate binding.</text>
</comment>
<name>A0A1N7NXG4_9BACL</name>
<dbReference type="SUPFAM" id="SSF53098">
    <property type="entry name" value="Ribonuclease H-like"/>
    <property type="match status" value="1"/>
</dbReference>
<keyword evidence="6 11" id="KW-0540">Nuclease</keyword>
<gene>
    <name evidence="11" type="primary">rnhA</name>
    <name evidence="13" type="ORF">SAMN05421799_11048</name>
</gene>
<dbReference type="Gene3D" id="3.30.420.10">
    <property type="entry name" value="Ribonuclease H-like superfamily/Ribonuclease H"/>
    <property type="match status" value="1"/>
</dbReference>
<evidence type="ECO:0000256" key="4">
    <source>
        <dbReference type="ARBA" id="ARBA00011245"/>
    </source>
</evidence>
<feature type="binding site" evidence="11">
    <location>
        <position position="136"/>
    </location>
    <ligand>
        <name>Mg(2+)</name>
        <dbReference type="ChEBI" id="CHEBI:18420"/>
        <label>2</label>
    </ligand>
</feature>
<feature type="binding site" evidence="11">
    <location>
        <position position="11"/>
    </location>
    <ligand>
        <name>Mg(2+)</name>
        <dbReference type="ChEBI" id="CHEBI:18420"/>
        <label>1</label>
    </ligand>
</feature>
<feature type="binding site" evidence="11">
    <location>
        <position position="71"/>
    </location>
    <ligand>
        <name>Mg(2+)</name>
        <dbReference type="ChEBI" id="CHEBI:18420"/>
        <label>1</label>
    </ligand>
</feature>
<dbReference type="InterPro" id="IPR050092">
    <property type="entry name" value="RNase_H"/>
</dbReference>
<dbReference type="CDD" id="cd09278">
    <property type="entry name" value="RNase_HI_prokaryote_like"/>
    <property type="match status" value="1"/>
</dbReference>
<dbReference type="GO" id="GO:0000287">
    <property type="term" value="F:magnesium ion binding"/>
    <property type="evidence" value="ECO:0007669"/>
    <property type="project" value="UniProtKB-UniRule"/>
</dbReference>
<dbReference type="PROSITE" id="PS50879">
    <property type="entry name" value="RNASE_H_1"/>
    <property type="match status" value="1"/>
</dbReference>
<reference evidence="14" key="1">
    <citation type="submission" date="2017-01" db="EMBL/GenBank/DDBJ databases">
        <authorList>
            <person name="Varghese N."/>
            <person name="Submissions S."/>
        </authorList>
    </citation>
    <scope>NUCLEOTIDE SEQUENCE [LARGE SCALE GENOMIC DNA]</scope>
    <source>
        <strain evidence="14">DSM 16176</strain>
    </source>
</reference>
<keyword evidence="11" id="KW-0963">Cytoplasm</keyword>
<dbReference type="EC" id="3.1.26.4" evidence="5 11"/>
<keyword evidence="7 11" id="KW-0479">Metal-binding</keyword>
<dbReference type="Pfam" id="PF00075">
    <property type="entry name" value="RNase_H"/>
    <property type="match status" value="1"/>
</dbReference>
<feature type="binding site" evidence="11">
    <location>
        <position position="49"/>
    </location>
    <ligand>
        <name>Mg(2+)</name>
        <dbReference type="ChEBI" id="CHEBI:18420"/>
        <label>1</label>
    </ligand>
</feature>
<feature type="domain" description="RNase H type-1" evidence="12">
    <location>
        <begin position="2"/>
        <end position="144"/>
    </location>
</feature>
<protein>
    <recommendedName>
        <fullName evidence="5 11">Ribonuclease H</fullName>
        <shortName evidence="11">RNase H</shortName>
        <ecNumber evidence="5 11">3.1.26.4</ecNumber>
    </recommendedName>
</protein>
<evidence type="ECO:0000256" key="8">
    <source>
        <dbReference type="ARBA" id="ARBA00022759"/>
    </source>
</evidence>
<keyword evidence="8 11" id="KW-0255">Endonuclease</keyword>